<dbReference type="Proteomes" id="UP000253410">
    <property type="component" value="Unassembled WGS sequence"/>
</dbReference>
<evidence type="ECO:0000259" key="2">
    <source>
        <dbReference type="Pfam" id="PF02543"/>
    </source>
</evidence>
<sequence length="579" mass="65795">MKICSIKLSHDGSIALIDDQRLIFSYEMEKLNNAARYSEFNISIDEINAIFHQYGYSFWQMDKYVIDGWDPHEPQVIDLGRGNTTVNLAGYDRYSEESTDIMQRKSFELPGPISFHYSSYFHIAGHIAAAYCTSPMAKAGQDSYVLTWDGGMYPQLFYYHCKTNEVESLGVLFNMIGNIYSLFSQYFKPFLVNEDSLMDDLSVAGKVMAYIAKGTYRKEMIPVFHELYEKHQDKAMACANIFGQGHEERGLIFAQLFAQDFIRQTSSFHYAHEDILLSFHIFLEQLLVKELGVKIKNGGNKAKNLCFAGGSALNIKWNSAIRNAGLFNEVWVPPFPNDAGSAIGAGCCEMIHSTGINHLDWNVFSGPPVMEDTQHEGWIKKPATVEELALHLFLKNEPVVFLHGRAELGPRALGNRSILAPATQPHMKRILNHIKGREDYRPVAPICLEHDAKNIFDPGSKDPYMLFDHQVREEWKSRIPAICHLDGTARLQTVCESDNPVIFRLLNEYKKLSGIPLLCNTSANYNGKGFFPDVASAMNWGRVNYVWSNHFLYERVQKISFEMISSDESISRVDRLQAP</sequence>
<evidence type="ECO:0008006" key="6">
    <source>
        <dbReference type="Google" id="ProtNLM"/>
    </source>
</evidence>
<evidence type="ECO:0000313" key="5">
    <source>
        <dbReference type="Proteomes" id="UP000253410"/>
    </source>
</evidence>
<dbReference type="InterPro" id="IPR003696">
    <property type="entry name" value="Carbtransf_dom"/>
</dbReference>
<organism evidence="4 5">
    <name type="scientific">Chitinophaga flava</name>
    <dbReference type="NCBI Taxonomy" id="2259036"/>
    <lineage>
        <taxon>Bacteria</taxon>
        <taxon>Pseudomonadati</taxon>
        <taxon>Bacteroidota</taxon>
        <taxon>Chitinophagia</taxon>
        <taxon>Chitinophagales</taxon>
        <taxon>Chitinophagaceae</taxon>
        <taxon>Chitinophaga</taxon>
    </lineage>
</organism>
<evidence type="ECO:0000256" key="1">
    <source>
        <dbReference type="ARBA" id="ARBA00006129"/>
    </source>
</evidence>
<evidence type="ECO:0000259" key="3">
    <source>
        <dbReference type="Pfam" id="PF16861"/>
    </source>
</evidence>
<feature type="domain" description="Carbamoyltransferase" evidence="2">
    <location>
        <begin position="2"/>
        <end position="347"/>
    </location>
</feature>
<proteinExistence type="inferred from homology"/>
<gene>
    <name evidence="4" type="ORF">DF182_09925</name>
</gene>
<dbReference type="RefSeq" id="WP_113615469.1">
    <property type="nucleotide sequence ID" value="NZ_QFFJ01000001.1"/>
</dbReference>
<dbReference type="AlphaFoldDB" id="A0A365Y2P1"/>
<feature type="domain" description="Carbamoyltransferase C-terminal" evidence="3">
    <location>
        <begin position="395"/>
        <end position="539"/>
    </location>
</feature>
<keyword evidence="5" id="KW-1185">Reference proteome</keyword>
<dbReference type="GO" id="GO:0003824">
    <property type="term" value="F:catalytic activity"/>
    <property type="evidence" value="ECO:0007669"/>
    <property type="project" value="InterPro"/>
</dbReference>
<dbReference type="PANTHER" id="PTHR34847">
    <property type="entry name" value="NODULATION PROTEIN U"/>
    <property type="match status" value="1"/>
</dbReference>
<comment type="similarity">
    <text evidence="1">Belongs to the NodU/CmcH family.</text>
</comment>
<dbReference type="EMBL" id="QFFJ01000001">
    <property type="protein sequence ID" value="RBL92873.1"/>
    <property type="molecule type" value="Genomic_DNA"/>
</dbReference>
<dbReference type="InterPro" id="IPR051338">
    <property type="entry name" value="NodU/CmcH_Carbamoyltrnsfr"/>
</dbReference>
<dbReference type="Pfam" id="PF16861">
    <property type="entry name" value="Carbam_trans_C"/>
    <property type="match status" value="1"/>
</dbReference>
<name>A0A365Y2P1_9BACT</name>
<dbReference type="PANTHER" id="PTHR34847:SF1">
    <property type="entry name" value="NODULATION PROTEIN U"/>
    <property type="match status" value="1"/>
</dbReference>
<reference evidence="4 5" key="1">
    <citation type="submission" date="2018-05" db="EMBL/GenBank/DDBJ databases">
        <title>Chitinophaga sp. K3CV102501T nov., isolated from isolated from a monsoon evergreen broad-leaved forest soil.</title>
        <authorList>
            <person name="Lv Y."/>
        </authorList>
    </citation>
    <scope>NUCLEOTIDE SEQUENCE [LARGE SCALE GENOMIC DNA]</scope>
    <source>
        <strain evidence="4 5">GDMCC 1.1325</strain>
    </source>
</reference>
<accession>A0A365Y2P1</accession>
<dbReference type="Gene3D" id="3.90.870.20">
    <property type="entry name" value="Carbamoyltransferase, C-terminal domain"/>
    <property type="match status" value="1"/>
</dbReference>
<dbReference type="OrthoDB" id="9780777at2"/>
<dbReference type="Pfam" id="PF02543">
    <property type="entry name" value="Carbam_trans_N"/>
    <property type="match status" value="1"/>
</dbReference>
<protein>
    <recommendedName>
        <fullName evidence="6">Nodulation protein NodU</fullName>
    </recommendedName>
</protein>
<dbReference type="Gene3D" id="3.30.420.40">
    <property type="match status" value="1"/>
</dbReference>
<dbReference type="InterPro" id="IPR031730">
    <property type="entry name" value="Carbam_trans_C"/>
</dbReference>
<dbReference type="InterPro" id="IPR038152">
    <property type="entry name" value="Carbam_trans_C_sf"/>
</dbReference>
<evidence type="ECO:0000313" key="4">
    <source>
        <dbReference type="EMBL" id="RBL92873.1"/>
    </source>
</evidence>
<comment type="caution">
    <text evidence="4">The sequence shown here is derived from an EMBL/GenBank/DDBJ whole genome shotgun (WGS) entry which is preliminary data.</text>
</comment>